<evidence type="ECO:0000256" key="1">
    <source>
        <dbReference type="SAM" id="MobiDB-lite"/>
    </source>
</evidence>
<gene>
    <name evidence="2" type="ORF">GCM10010844_16550</name>
</gene>
<protein>
    <submittedName>
        <fullName evidence="2">Uncharacterized protein</fullName>
    </submittedName>
</protein>
<evidence type="ECO:0000313" key="2">
    <source>
        <dbReference type="EMBL" id="GGK99058.1"/>
    </source>
</evidence>
<dbReference type="Proteomes" id="UP000604341">
    <property type="component" value="Unassembled WGS sequence"/>
</dbReference>
<accession>A0ABQ2FIT1</accession>
<proteinExistence type="predicted"/>
<comment type="caution">
    <text evidence="2">The sequence shown here is derived from an EMBL/GenBank/DDBJ whole genome shotgun (WGS) entry which is preliminary data.</text>
</comment>
<organism evidence="2 3">
    <name type="scientific">Deinococcus radiotolerans</name>
    <dbReference type="NCBI Taxonomy" id="1309407"/>
    <lineage>
        <taxon>Bacteria</taxon>
        <taxon>Thermotogati</taxon>
        <taxon>Deinococcota</taxon>
        <taxon>Deinococci</taxon>
        <taxon>Deinococcales</taxon>
        <taxon>Deinococcaceae</taxon>
        <taxon>Deinococcus</taxon>
    </lineage>
</organism>
<feature type="region of interest" description="Disordered" evidence="1">
    <location>
        <begin position="1"/>
        <end position="23"/>
    </location>
</feature>
<evidence type="ECO:0000313" key="3">
    <source>
        <dbReference type="Proteomes" id="UP000604341"/>
    </source>
</evidence>
<keyword evidence="3" id="KW-1185">Reference proteome</keyword>
<dbReference type="EMBL" id="BMPE01000003">
    <property type="protein sequence ID" value="GGK99058.1"/>
    <property type="molecule type" value="Genomic_DNA"/>
</dbReference>
<reference evidence="3" key="1">
    <citation type="journal article" date="2019" name="Int. J. Syst. Evol. Microbiol.">
        <title>The Global Catalogue of Microorganisms (GCM) 10K type strain sequencing project: providing services to taxonomists for standard genome sequencing and annotation.</title>
        <authorList>
            <consortium name="The Broad Institute Genomics Platform"/>
            <consortium name="The Broad Institute Genome Sequencing Center for Infectious Disease"/>
            <person name="Wu L."/>
            <person name="Ma J."/>
        </authorList>
    </citation>
    <scope>NUCLEOTIDE SEQUENCE [LARGE SCALE GENOMIC DNA]</scope>
    <source>
        <strain evidence="3">JCM 19173</strain>
    </source>
</reference>
<sequence>MKVASLPLTSQGRAAPQRAQLGTWPSGTVDTRFFAPHAAHVRTSLILKVCAPGPPGALYGN</sequence>
<name>A0ABQ2FIT1_9DEIO</name>